<keyword evidence="4 7" id="KW-0812">Transmembrane</keyword>
<keyword evidence="8" id="KW-0966">Cell projection</keyword>
<evidence type="ECO:0000256" key="6">
    <source>
        <dbReference type="ARBA" id="ARBA00023136"/>
    </source>
</evidence>
<feature type="transmembrane region" description="Helical" evidence="7">
    <location>
        <begin position="171"/>
        <end position="193"/>
    </location>
</feature>
<proteinExistence type="inferred from homology"/>
<keyword evidence="8" id="KW-0282">Flagellum</keyword>
<dbReference type="PANTHER" id="PTHR30065:SF1">
    <property type="entry name" value="SURFACE PRESENTATION OF ANTIGENS PROTEIN SPAR"/>
    <property type="match status" value="1"/>
</dbReference>
<gene>
    <name evidence="8" type="ORF">DI616_11145</name>
</gene>
<feature type="transmembrane region" description="Helical" evidence="7">
    <location>
        <begin position="136"/>
        <end position="159"/>
    </location>
</feature>
<dbReference type="PANTHER" id="PTHR30065">
    <property type="entry name" value="FLAGELLAR BIOSYNTHETIC PROTEIN FLIR"/>
    <property type="match status" value="1"/>
</dbReference>
<dbReference type="AlphaFoldDB" id="A0A533I4A9"/>
<feature type="transmembrane region" description="Helical" evidence="7">
    <location>
        <begin position="44"/>
        <end position="63"/>
    </location>
</feature>
<feature type="transmembrane region" description="Helical" evidence="7">
    <location>
        <begin position="97"/>
        <end position="116"/>
    </location>
</feature>
<dbReference type="PRINTS" id="PR00953">
    <property type="entry name" value="TYPE3IMRPROT"/>
</dbReference>
<keyword evidence="6 7" id="KW-0472">Membrane</keyword>
<protein>
    <submittedName>
        <fullName evidence="8">Flagellar biosynthetic protein FliR</fullName>
    </submittedName>
</protein>
<keyword evidence="5 7" id="KW-1133">Transmembrane helix</keyword>
<feature type="transmembrane region" description="Helical" evidence="7">
    <location>
        <begin position="69"/>
        <end position="90"/>
    </location>
</feature>
<comment type="subcellular location">
    <subcellularLocation>
        <location evidence="1">Cell membrane</location>
        <topology evidence="1">Multi-pass membrane protein</topology>
    </subcellularLocation>
</comment>
<feature type="transmembrane region" description="Helical" evidence="7">
    <location>
        <begin position="12"/>
        <end position="32"/>
    </location>
</feature>
<comment type="similarity">
    <text evidence="2">Belongs to the FliR/MopE/SpaR family.</text>
</comment>
<dbReference type="GO" id="GO:0005886">
    <property type="term" value="C:plasma membrane"/>
    <property type="evidence" value="ECO:0007669"/>
    <property type="project" value="UniProtKB-SubCell"/>
</dbReference>
<evidence type="ECO:0000256" key="3">
    <source>
        <dbReference type="ARBA" id="ARBA00022475"/>
    </source>
</evidence>
<evidence type="ECO:0000313" key="8">
    <source>
        <dbReference type="EMBL" id="TKW66499.1"/>
    </source>
</evidence>
<evidence type="ECO:0000256" key="1">
    <source>
        <dbReference type="ARBA" id="ARBA00004651"/>
    </source>
</evidence>
<name>A0A533I4A9_PARDE</name>
<dbReference type="InterPro" id="IPR002010">
    <property type="entry name" value="T3SS_IM_R"/>
</dbReference>
<comment type="caution">
    <text evidence="8">The sequence shown here is derived from an EMBL/GenBank/DDBJ whole genome shotgun (WGS) entry which is preliminary data.</text>
</comment>
<evidence type="ECO:0000256" key="2">
    <source>
        <dbReference type="ARBA" id="ARBA00009772"/>
    </source>
</evidence>
<dbReference type="Pfam" id="PF01311">
    <property type="entry name" value="Bac_export_1"/>
    <property type="match status" value="1"/>
</dbReference>
<evidence type="ECO:0000256" key="7">
    <source>
        <dbReference type="SAM" id="Phobius"/>
    </source>
</evidence>
<accession>A0A533I4A9</accession>
<evidence type="ECO:0000256" key="5">
    <source>
        <dbReference type="ARBA" id="ARBA00022989"/>
    </source>
</evidence>
<keyword evidence="3" id="KW-1003">Cell membrane</keyword>
<dbReference type="Proteomes" id="UP000315344">
    <property type="component" value="Unassembled WGS sequence"/>
</dbReference>
<dbReference type="EMBL" id="VAFL01000007">
    <property type="protein sequence ID" value="TKW66499.1"/>
    <property type="molecule type" value="Genomic_DNA"/>
</dbReference>
<sequence length="253" mass="25949">MDVLSGLPPGAVAAVQTLILAYLRIQAVILVLPAFSERFVTVRVRVSLAVALTPAAAAFGMTFDATAQTGLGLFAALAAREMLVGLLIAIPVRIMASALHVATSAIGATASLSQLIGTGTEAAPHPIGNLMHMAGLAMLMAMGLPILMIELIAQSYIAFPGARLTMGAGELQGFIGLAARSFVLAMTLASPFILGGLLYQLLTGVVNKVMPSLPVVFIGAPAIILMALVGLAVLAPSIIELWTQAVLSSGLRL</sequence>
<organism evidence="8 9">
    <name type="scientific">Paracoccus denitrificans</name>
    <dbReference type="NCBI Taxonomy" id="266"/>
    <lineage>
        <taxon>Bacteria</taxon>
        <taxon>Pseudomonadati</taxon>
        <taxon>Pseudomonadota</taxon>
        <taxon>Alphaproteobacteria</taxon>
        <taxon>Rhodobacterales</taxon>
        <taxon>Paracoccaceae</taxon>
        <taxon>Paracoccus</taxon>
    </lineage>
</organism>
<evidence type="ECO:0000256" key="4">
    <source>
        <dbReference type="ARBA" id="ARBA00022692"/>
    </source>
</evidence>
<dbReference type="GO" id="GO:0006605">
    <property type="term" value="P:protein targeting"/>
    <property type="evidence" value="ECO:0007669"/>
    <property type="project" value="InterPro"/>
</dbReference>
<evidence type="ECO:0000313" key="9">
    <source>
        <dbReference type="Proteomes" id="UP000315344"/>
    </source>
</evidence>
<feature type="transmembrane region" description="Helical" evidence="7">
    <location>
        <begin position="213"/>
        <end position="234"/>
    </location>
</feature>
<keyword evidence="8" id="KW-0969">Cilium</keyword>
<reference evidence="8 9" key="1">
    <citation type="journal article" date="2017" name="Nat. Commun.">
        <title>In situ click chemistry generation of cyclooxygenase-2 inhibitors.</title>
        <authorList>
            <person name="Bhardwaj A."/>
            <person name="Kaur J."/>
            <person name="Wuest M."/>
            <person name="Wuest F."/>
        </authorList>
    </citation>
    <scope>NUCLEOTIDE SEQUENCE [LARGE SCALE GENOMIC DNA]</scope>
    <source>
        <strain evidence="8">S2_012_000_R3_94</strain>
    </source>
</reference>